<dbReference type="GO" id="GO:0003723">
    <property type="term" value="F:RNA binding"/>
    <property type="evidence" value="ECO:0007669"/>
    <property type="project" value="InterPro"/>
</dbReference>
<dbReference type="SMART" id="SM00967">
    <property type="entry name" value="SpoU_sub_bind"/>
    <property type="match status" value="1"/>
</dbReference>
<reference evidence="5" key="2">
    <citation type="journal article" date="2021" name="PeerJ">
        <title>Extensive microbial diversity within the chicken gut microbiome revealed by metagenomics and culture.</title>
        <authorList>
            <person name="Gilroy R."/>
            <person name="Ravi A."/>
            <person name="Getino M."/>
            <person name="Pursley I."/>
            <person name="Horton D.L."/>
            <person name="Alikhan N.F."/>
            <person name="Baker D."/>
            <person name="Gharbi K."/>
            <person name="Hall N."/>
            <person name="Watson M."/>
            <person name="Adriaenssens E.M."/>
            <person name="Foster-Nyarko E."/>
            <person name="Jarju S."/>
            <person name="Secka A."/>
            <person name="Antonio M."/>
            <person name="Oren A."/>
            <person name="Chaudhuri R.R."/>
            <person name="La Ragione R."/>
            <person name="Hildebrand F."/>
            <person name="Pallen M.J."/>
        </authorList>
    </citation>
    <scope>NUCLEOTIDE SEQUENCE</scope>
    <source>
        <strain evidence="5">ChiSxjej2B14-8506</strain>
    </source>
</reference>
<sequence length="241" mass="25845">MDNLIVGRNPIREAIKNGRELERILVQRGELSGSAREIIARARENHIVVQEVDKARLDAIYPTHQGMIAYASAASYSSVEDILALAEERGEPPFIIVLDGITDPHNLGAIIRTAECVGAHGVIFQQRRSVGLTPAAVKAAAGATEYMRIARVVNITRTLADLKKRNIWVVGADMDGQKLRDTDLSGAVALVIGAEGEGISRLVGDECDLKVALPMRGHIQSLNASVAAGVLMYAVSAARGY</sequence>
<dbReference type="Gene3D" id="3.30.1330.30">
    <property type="match status" value="1"/>
</dbReference>
<dbReference type="PANTHER" id="PTHR46429">
    <property type="entry name" value="23S RRNA (GUANOSINE-2'-O-)-METHYLTRANSFERASE RLMB"/>
    <property type="match status" value="1"/>
</dbReference>
<comment type="similarity">
    <text evidence="1">Belongs to the class IV-like SAM-binding methyltransferase superfamily. RNA methyltransferase TrmH family.</text>
</comment>
<dbReference type="SUPFAM" id="SSF75217">
    <property type="entry name" value="alpha/beta knot"/>
    <property type="match status" value="1"/>
</dbReference>
<dbReference type="InterPro" id="IPR029026">
    <property type="entry name" value="tRNA_m1G_MTases_N"/>
</dbReference>
<protein>
    <submittedName>
        <fullName evidence="5">23S rRNA (Guanosine(2251)-2'-O)-methyltransferase RlmB</fullName>
    </submittedName>
</protein>
<dbReference type="GO" id="GO:0006396">
    <property type="term" value="P:RNA processing"/>
    <property type="evidence" value="ECO:0007669"/>
    <property type="project" value="InterPro"/>
</dbReference>
<dbReference type="PANTHER" id="PTHR46429:SF1">
    <property type="entry name" value="23S RRNA (GUANOSINE-2'-O-)-METHYLTRANSFERASE RLMB"/>
    <property type="match status" value="1"/>
</dbReference>
<dbReference type="Pfam" id="PF08032">
    <property type="entry name" value="SpoU_sub_bind"/>
    <property type="match status" value="1"/>
</dbReference>
<dbReference type="InterPro" id="IPR004441">
    <property type="entry name" value="rRNA_MeTrfase_TrmH"/>
</dbReference>
<comment type="caution">
    <text evidence="5">The sequence shown here is derived from an EMBL/GenBank/DDBJ whole genome shotgun (WGS) entry which is preliminary data.</text>
</comment>
<dbReference type="GO" id="GO:0008173">
    <property type="term" value="F:RNA methyltransferase activity"/>
    <property type="evidence" value="ECO:0007669"/>
    <property type="project" value="InterPro"/>
</dbReference>
<gene>
    <name evidence="5" type="primary">rlmB</name>
    <name evidence="5" type="ORF">IAC59_09300</name>
</gene>
<dbReference type="CDD" id="cd18103">
    <property type="entry name" value="SpoU-like_RlmB"/>
    <property type="match status" value="1"/>
</dbReference>
<dbReference type="InterPro" id="IPR001537">
    <property type="entry name" value="SpoU_MeTrfase"/>
</dbReference>
<organism evidence="5 6">
    <name type="scientific">Candidatus Fimadaptatus faecigallinarum</name>
    <dbReference type="NCBI Taxonomy" id="2840814"/>
    <lineage>
        <taxon>Bacteria</taxon>
        <taxon>Bacillati</taxon>
        <taxon>Bacillota</taxon>
        <taxon>Clostridia</taxon>
        <taxon>Eubacteriales</taxon>
        <taxon>Candidatus Fimadaptatus</taxon>
    </lineage>
</organism>
<dbReference type="InterPro" id="IPR029028">
    <property type="entry name" value="Alpha/beta_knot_MTases"/>
</dbReference>
<dbReference type="NCBIfam" id="TIGR00186">
    <property type="entry name" value="rRNA_methyl_3"/>
    <property type="match status" value="1"/>
</dbReference>
<keyword evidence="3" id="KW-0808">Transferase</keyword>
<dbReference type="Gene3D" id="3.40.1280.10">
    <property type="match status" value="1"/>
</dbReference>
<dbReference type="EMBL" id="DVNK01000054">
    <property type="protein sequence ID" value="HIU47434.1"/>
    <property type="molecule type" value="Genomic_DNA"/>
</dbReference>
<dbReference type="AlphaFoldDB" id="A0A9D1S4Y3"/>
<evidence type="ECO:0000256" key="3">
    <source>
        <dbReference type="ARBA" id="ARBA00022679"/>
    </source>
</evidence>
<dbReference type="GO" id="GO:0005829">
    <property type="term" value="C:cytosol"/>
    <property type="evidence" value="ECO:0007669"/>
    <property type="project" value="TreeGrafter"/>
</dbReference>
<name>A0A9D1S4Y3_9FIRM</name>
<accession>A0A9D1S4Y3</accession>
<dbReference type="FunFam" id="3.40.1280.10:FF:000008">
    <property type="entry name" value="Group 3 RNA methyltransferase TrmH"/>
    <property type="match status" value="1"/>
</dbReference>
<evidence type="ECO:0000259" key="4">
    <source>
        <dbReference type="SMART" id="SM00967"/>
    </source>
</evidence>
<dbReference type="InterPro" id="IPR029064">
    <property type="entry name" value="Ribosomal_eL30-like_sf"/>
</dbReference>
<dbReference type="SUPFAM" id="SSF55315">
    <property type="entry name" value="L30e-like"/>
    <property type="match status" value="1"/>
</dbReference>
<evidence type="ECO:0000313" key="6">
    <source>
        <dbReference type="Proteomes" id="UP000824123"/>
    </source>
</evidence>
<evidence type="ECO:0000313" key="5">
    <source>
        <dbReference type="EMBL" id="HIU47434.1"/>
    </source>
</evidence>
<dbReference type="InterPro" id="IPR013123">
    <property type="entry name" value="SpoU_subst-bd"/>
</dbReference>
<reference evidence="5" key="1">
    <citation type="submission" date="2020-10" db="EMBL/GenBank/DDBJ databases">
        <authorList>
            <person name="Gilroy R."/>
        </authorList>
    </citation>
    <scope>NUCLEOTIDE SEQUENCE</scope>
    <source>
        <strain evidence="5">ChiSxjej2B14-8506</strain>
    </source>
</reference>
<keyword evidence="2" id="KW-0489">Methyltransferase</keyword>
<proteinExistence type="inferred from homology"/>
<dbReference type="Proteomes" id="UP000824123">
    <property type="component" value="Unassembled WGS sequence"/>
</dbReference>
<dbReference type="Pfam" id="PF00588">
    <property type="entry name" value="SpoU_methylase"/>
    <property type="match status" value="1"/>
</dbReference>
<evidence type="ECO:0000256" key="2">
    <source>
        <dbReference type="ARBA" id="ARBA00022603"/>
    </source>
</evidence>
<feature type="domain" description="RNA 2-O ribose methyltransferase substrate binding" evidence="4">
    <location>
        <begin position="4"/>
        <end position="77"/>
    </location>
</feature>
<dbReference type="GO" id="GO:0032259">
    <property type="term" value="P:methylation"/>
    <property type="evidence" value="ECO:0007669"/>
    <property type="project" value="UniProtKB-KW"/>
</dbReference>
<evidence type="ECO:0000256" key="1">
    <source>
        <dbReference type="ARBA" id="ARBA00007228"/>
    </source>
</evidence>